<organism evidence="1 2">
    <name type="scientific">Avena sativa</name>
    <name type="common">Oat</name>
    <dbReference type="NCBI Taxonomy" id="4498"/>
    <lineage>
        <taxon>Eukaryota</taxon>
        <taxon>Viridiplantae</taxon>
        <taxon>Streptophyta</taxon>
        <taxon>Embryophyta</taxon>
        <taxon>Tracheophyta</taxon>
        <taxon>Spermatophyta</taxon>
        <taxon>Magnoliopsida</taxon>
        <taxon>Liliopsida</taxon>
        <taxon>Poales</taxon>
        <taxon>Poaceae</taxon>
        <taxon>BOP clade</taxon>
        <taxon>Pooideae</taxon>
        <taxon>Poodae</taxon>
        <taxon>Poeae</taxon>
        <taxon>Poeae Chloroplast Group 1 (Aveneae type)</taxon>
        <taxon>Aveninae</taxon>
        <taxon>Avena</taxon>
    </lineage>
</organism>
<dbReference type="EnsemblPlants" id="AVESA.00010b.r2.3DG0562060.1">
    <property type="protein sequence ID" value="AVESA.00010b.r2.3DG0562060.1.CDS.1"/>
    <property type="gene ID" value="AVESA.00010b.r2.3DG0562060"/>
</dbReference>
<reference evidence="1" key="1">
    <citation type="submission" date="2021-05" db="EMBL/GenBank/DDBJ databases">
        <authorList>
            <person name="Scholz U."/>
            <person name="Mascher M."/>
            <person name="Fiebig A."/>
        </authorList>
    </citation>
    <scope>NUCLEOTIDE SEQUENCE [LARGE SCALE GENOMIC DNA]</scope>
</reference>
<keyword evidence="2" id="KW-1185">Reference proteome</keyword>
<accession>A0ACD5W3D0</accession>
<proteinExistence type="predicted"/>
<evidence type="ECO:0000313" key="1">
    <source>
        <dbReference type="EnsemblPlants" id="AVESA.00010b.r2.3DG0562060.1.CDS.1"/>
    </source>
</evidence>
<protein>
    <submittedName>
        <fullName evidence="1">Uncharacterized protein</fullName>
    </submittedName>
</protein>
<name>A0ACD5W3D0_AVESA</name>
<reference evidence="1" key="2">
    <citation type="submission" date="2025-09" db="UniProtKB">
        <authorList>
            <consortium name="EnsemblPlants"/>
        </authorList>
    </citation>
    <scope>IDENTIFICATION</scope>
</reference>
<dbReference type="Proteomes" id="UP001732700">
    <property type="component" value="Chromosome 3D"/>
</dbReference>
<evidence type="ECO:0000313" key="2">
    <source>
        <dbReference type="Proteomes" id="UP001732700"/>
    </source>
</evidence>
<sequence length="1170" mass="131733">MWTYQEDEWNKLLAPLRYKSGEKGNVVIVTTRILEVASMVRTTNSSINDVGRLDHKDIMSLFEVCVFGYQQPWEDHPEFRDVGSKVVKKLKGFPLAAKTVGRLLRNKLTLDHWSRVLESREWELQTGPNDIMPALKLSYDYLPFHLQQCFSCCGLFPEDYEFSRKELVHLWIGLNILHSSSQHKRIEDVGLGYLDDLVSHGFCKENEKEDGHYYVIHDLLHELAVKVSSHECLRIDSSNVRSIPIPPSVRHLSIIVDDSDVKDILTFENYKSDLSALGKRLAVLNIRTLMLFGEFHGCFAKTFRDLLREARALRIVFLSGASYSVDDVLLNFSELVHLRYLRFKSMRHKDVCFPSASFRLYHLEILALEKWSGSFGSTSQMSNLVKLRHFMVPANHLELHSSIHEVGKIKFLGELRRFEVGKEIKGFELSQLGELTELRRLDIYNLEKVQGKEGGKELKLVHKNHLHNLTLEWDSGRPNKDPIQEENVLESLVPQKNLQHLCIRGHGGSKCPSWLCGNLSVTSLESLCLHDISWNTLPPLGELSFVGDPGEKCNKGPVSTLSFQCLKRLELVKIPGLTKWVGNGTCHLFSHLEVVNIDDCPELVELPFSHPTCSQAKQEENMTWFPKLRDLKITGCPKLLSLPPIPWTPAPCSAEIIRVGCGFEKLFYSRNHEERLDLINEGKGGQNGTLWNVLNFHNLADLKELYMLNCPPMPLILLQRLKSLKTLGINGMSTLLLLFEGESHSIGCPLPVNCVHIEYCDANGEELTQLLSYFPKLTKLEIRECKKITGLGVVEHQPTVVAALPASSPSSSANKFEHAQDGHNQQQTRGEGEIASATQGLVLLPPQLEVLTILFCAELRLLSNSLGNDNARDGLQSLCSLRLMEIMGCPKFLSSYSSSTSPCFPFPASLQNLSLCGVEGMETLACLSNLISLTQLYTSGCQDLRGEGLWPLVAQGRLTELGIARAPKFFTGWELSLPHDEERRSYSSKLKSLETDHSTGVLTLPICSFLSSSLTKLTFSEDKEVERFTKEQEGGLHLLNSLQELEFLYCPKLQRLPAGLTKLTNLKRLQVRGCLAIQLLPKDQLPSSLQELDIYNCPAIKSLPKDVLPSSLQELVIYDCPAIKSLPKDALPSSLRELHVYGDTSEELKRQCRKLKGTIPIVADYRAKGY</sequence>